<keyword evidence="2" id="KW-1185">Reference proteome</keyword>
<comment type="caution">
    <text evidence="1">The sequence shown here is derived from an EMBL/GenBank/DDBJ whole genome shotgun (WGS) entry which is preliminary data.</text>
</comment>
<evidence type="ECO:0000313" key="2">
    <source>
        <dbReference type="Proteomes" id="UP000023152"/>
    </source>
</evidence>
<reference evidence="1 2" key="1">
    <citation type="journal article" date="2013" name="Curr. Biol.">
        <title>The Genome of the Foraminiferan Reticulomyxa filosa.</title>
        <authorList>
            <person name="Glockner G."/>
            <person name="Hulsmann N."/>
            <person name="Schleicher M."/>
            <person name="Noegel A.A."/>
            <person name="Eichinger L."/>
            <person name="Gallinger C."/>
            <person name="Pawlowski J."/>
            <person name="Sierra R."/>
            <person name="Euteneuer U."/>
            <person name="Pillet L."/>
            <person name="Moustafa A."/>
            <person name="Platzer M."/>
            <person name="Groth M."/>
            <person name="Szafranski K."/>
            <person name="Schliwa M."/>
        </authorList>
    </citation>
    <scope>NUCLEOTIDE SEQUENCE [LARGE SCALE GENOMIC DNA]</scope>
</reference>
<accession>X6LVX8</accession>
<dbReference type="Proteomes" id="UP000023152">
    <property type="component" value="Unassembled WGS sequence"/>
</dbReference>
<name>X6LVX8_RETFI</name>
<dbReference type="AlphaFoldDB" id="X6LVX8"/>
<proteinExistence type="predicted"/>
<dbReference type="EMBL" id="ASPP01028031">
    <property type="protein sequence ID" value="ETO05521.1"/>
    <property type="molecule type" value="Genomic_DNA"/>
</dbReference>
<sequence length="189" mass="21795">MTITNGSELLFLPLAHLPLHEKDEKASTIVSVLETSSASQESKLLIKTSISAVKAKTQMKLQQSTNSLALTEDEKESTKNVYFDLNDRKVALAKAKQNDNKSDEKKYNSYENDDYHKYKEDNRTTTVIHLSMPCNNSKHPTLLYPTKNFNAFVLSSSLHWLFFFCKKNQIGNMLNCFFQDFLPWFWLVL</sequence>
<evidence type="ECO:0000313" key="1">
    <source>
        <dbReference type="EMBL" id="ETO05521.1"/>
    </source>
</evidence>
<organism evidence="1 2">
    <name type="scientific">Reticulomyxa filosa</name>
    <dbReference type="NCBI Taxonomy" id="46433"/>
    <lineage>
        <taxon>Eukaryota</taxon>
        <taxon>Sar</taxon>
        <taxon>Rhizaria</taxon>
        <taxon>Retaria</taxon>
        <taxon>Foraminifera</taxon>
        <taxon>Monothalamids</taxon>
        <taxon>Reticulomyxidae</taxon>
        <taxon>Reticulomyxa</taxon>
    </lineage>
</organism>
<protein>
    <submittedName>
        <fullName evidence="1">Uncharacterized protein</fullName>
    </submittedName>
</protein>
<gene>
    <name evidence="1" type="ORF">RFI_31875</name>
</gene>